<evidence type="ECO:0000259" key="4">
    <source>
        <dbReference type="Pfam" id="PF13439"/>
    </source>
</evidence>
<dbReference type="SUPFAM" id="SSF53756">
    <property type="entry name" value="UDP-Glycosyltransferase/glycogen phosphorylase"/>
    <property type="match status" value="1"/>
</dbReference>
<dbReference type="CDD" id="cd03808">
    <property type="entry name" value="GT4_CapM-like"/>
    <property type="match status" value="1"/>
</dbReference>
<dbReference type="Pfam" id="PF13439">
    <property type="entry name" value="Glyco_transf_4"/>
    <property type="match status" value="1"/>
</dbReference>
<evidence type="ECO:0000313" key="6">
    <source>
        <dbReference type="Proteomes" id="UP001373159"/>
    </source>
</evidence>
<dbReference type="PANTHER" id="PTHR45947">
    <property type="entry name" value="SULFOQUINOVOSYL TRANSFERASE SQD2"/>
    <property type="match status" value="1"/>
</dbReference>
<dbReference type="PANTHER" id="PTHR45947:SF3">
    <property type="entry name" value="SULFOQUINOVOSYL TRANSFERASE SQD2"/>
    <property type="match status" value="1"/>
</dbReference>
<feature type="domain" description="Glycosyltransferase subfamily 4-like N-terminal" evidence="4">
    <location>
        <begin position="39"/>
        <end position="210"/>
    </location>
</feature>
<protein>
    <submittedName>
        <fullName evidence="5">Glycosyltransferase family 4 protein</fullName>
    </submittedName>
</protein>
<evidence type="ECO:0000313" key="5">
    <source>
        <dbReference type="EMBL" id="MEK0305910.1"/>
    </source>
</evidence>
<comment type="caution">
    <text evidence="5">The sequence shown here is derived from an EMBL/GenBank/DDBJ whole genome shotgun (WGS) entry which is preliminary data.</text>
</comment>
<dbReference type="Proteomes" id="UP001373159">
    <property type="component" value="Unassembled WGS sequence"/>
</dbReference>
<dbReference type="EMBL" id="JBANBB010000001">
    <property type="protein sequence ID" value="MEK0305910.1"/>
    <property type="molecule type" value="Genomic_DNA"/>
</dbReference>
<gene>
    <name evidence="5" type="ORF">V8P97_00230</name>
</gene>
<keyword evidence="6" id="KW-1185">Reference proteome</keyword>
<organism evidence="5 6">
    <name type="scientific">Bifidobacterium favimelis</name>
    <dbReference type="NCBI Taxonomy" id="3122979"/>
    <lineage>
        <taxon>Bacteria</taxon>
        <taxon>Bacillati</taxon>
        <taxon>Actinomycetota</taxon>
        <taxon>Actinomycetes</taxon>
        <taxon>Bifidobacteriales</taxon>
        <taxon>Bifidobacteriaceae</taxon>
        <taxon>Bifidobacterium</taxon>
    </lineage>
</organism>
<feature type="domain" description="Glycosyl transferase family 1" evidence="3">
    <location>
        <begin position="225"/>
        <end position="369"/>
    </location>
</feature>
<evidence type="ECO:0000259" key="3">
    <source>
        <dbReference type="Pfam" id="PF00534"/>
    </source>
</evidence>
<reference evidence="5 6" key="1">
    <citation type="submission" date="2024-02" db="EMBL/GenBank/DDBJ databases">
        <title>Bifidobacterium honeyensis sp. nov., isolated from the comb honey.</title>
        <authorList>
            <person name="Liu W."/>
            <person name="Li Y."/>
        </authorList>
    </citation>
    <scope>NUCLEOTIDE SEQUENCE [LARGE SCALE GENOMIC DNA]</scope>
    <source>
        <strain evidence="5 6">IMAU50988</strain>
    </source>
</reference>
<dbReference type="InterPro" id="IPR050194">
    <property type="entry name" value="Glycosyltransferase_grp1"/>
</dbReference>
<dbReference type="RefSeq" id="WP_340486077.1">
    <property type="nucleotide sequence ID" value="NZ_JBANDZ010000001.1"/>
</dbReference>
<evidence type="ECO:0000256" key="2">
    <source>
        <dbReference type="ARBA" id="ARBA00022679"/>
    </source>
</evidence>
<dbReference type="InterPro" id="IPR001296">
    <property type="entry name" value="Glyco_trans_1"/>
</dbReference>
<dbReference type="Pfam" id="PF00534">
    <property type="entry name" value="Glycos_transf_1"/>
    <property type="match status" value="1"/>
</dbReference>
<dbReference type="Gene3D" id="3.40.50.2000">
    <property type="entry name" value="Glycogen Phosphorylase B"/>
    <property type="match status" value="2"/>
</dbReference>
<keyword evidence="1" id="KW-0328">Glycosyltransferase</keyword>
<proteinExistence type="predicted"/>
<sequence>MKLTNPSCSDDRAGSPVLRGWAGPTPVTNVLLIVEALAGGGGRHVKDLAISLAADGFEVTVACGKDRASSALLSSLMHTDSQRVHVALLPHLVRRLSVSKDIQALLDLTKLIHKTKPDIVHCHSSKAGILGRAAAKLCGIETVFYTPHAYAFQSPEFGKIKKHMFILLERFFSRFATTKTFNVSESERKQALACGLDRPEKFIVVPNGISDAIPLSADAAKSRMGFRRNDIVVGTVARLSVQKNPIEFCRVAQLMLSRMPDLQFVYVGDGPLADDVKQYVLTHQLSGHCHLLGYRSDAERLMAGFDLFLMTSLYEGMPYSLIESLRAGIPIVASNVMGVKDIVTSRQIGLLYQPGNVEAAADQLTYALNVAWDKGLIREEYEGRYTLTAMVARIEQEYRKDLKR</sequence>
<evidence type="ECO:0000256" key="1">
    <source>
        <dbReference type="ARBA" id="ARBA00022676"/>
    </source>
</evidence>
<dbReference type="InterPro" id="IPR028098">
    <property type="entry name" value="Glyco_trans_4-like_N"/>
</dbReference>
<accession>A0ABU8ZKY5</accession>
<keyword evidence="2" id="KW-0808">Transferase</keyword>
<name>A0ABU8ZKY5_9BIFI</name>